<dbReference type="FunCoup" id="F2LXD9">
    <property type="interactions" value="366"/>
</dbReference>
<dbReference type="InterPro" id="IPR010137">
    <property type="entry name" value="Lipid_A_LpxA"/>
</dbReference>
<comment type="function">
    <text evidence="8">Involved in the biosynthesis of lipid A, a phosphorylated glycolipid that anchors the lipopolysaccharide to the outer membrane of the cell.</text>
</comment>
<dbReference type="GO" id="GO:0016020">
    <property type="term" value="C:membrane"/>
    <property type="evidence" value="ECO:0007669"/>
    <property type="project" value="GOC"/>
</dbReference>
<dbReference type="Proteomes" id="UP000008139">
    <property type="component" value="Chromosome"/>
</dbReference>
<dbReference type="InterPro" id="IPR029098">
    <property type="entry name" value="Acetyltransf_C"/>
</dbReference>
<dbReference type="EMBL" id="CP002606">
    <property type="protein sequence ID" value="AEA34253.1"/>
    <property type="molecule type" value="Genomic_DNA"/>
</dbReference>
<comment type="catalytic activity">
    <reaction evidence="8">
        <text>a (3R)-hydroxyacyl-[ACP] + UDP-N-acetyl-alpha-D-glucosamine = a UDP-3-O-[(3R)-3-hydroxyacyl]-N-acetyl-alpha-D-glucosamine + holo-[ACP]</text>
        <dbReference type="Rhea" id="RHEA:67812"/>
        <dbReference type="Rhea" id="RHEA-COMP:9685"/>
        <dbReference type="Rhea" id="RHEA-COMP:9945"/>
        <dbReference type="ChEBI" id="CHEBI:57705"/>
        <dbReference type="ChEBI" id="CHEBI:64479"/>
        <dbReference type="ChEBI" id="CHEBI:78827"/>
        <dbReference type="ChEBI" id="CHEBI:173225"/>
        <dbReference type="EC" id="2.3.1.129"/>
    </reaction>
</comment>
<dbReference type="KEGG" id="hmr:Hipma_1295"/>
<accession>F2LXD9</accession>
<proteinExistence type="inferred from homology"/>
<evidence type="ECO:0000313" key="11">
    <source>
        <dbReference type="Proteomes" id="UP000008139"/>
    </source>
</evidence>
<dbReference type="Gene3D" id="2.160.10.10">
    <property type="entry name" value="Hexapeptide repeat proteins"/>
    <property type="match status" value="1"/>
</dbReference>
<dbReference type="GO" id="GO:0009245">
    <property type="term" value="P:lipid A biosynthetic process"/>
    <property type="evidence" value="ECO:0007669"/>
    <property type="project" value="UniProtKB-UniRule"/>
</dbReference>
<keyword evidence="5 8" id="KW-0677">Repeat</keyword>
<sequence>MSTQIHPTAIIEDGVELGKNVVIGPFVNIKSNVEIGDNTIIEANAYIGSYTKIGKNCRIFPSSVVGSIPQDLKFKGELSQLIIGDNTTIREFCMINRGTKGGGSITKIGSNNLIMAYVHIAHDCILGNNIIVSNAVQFAGHVVVEDNVVIGGMSGIHQFVRIGKFAMIGGMSGIGQDVAPFCLAAGPRAKLHGLNLVGLKRAGFSAEEIEQLKNAYKTIFKSNLTFEQAFEKLRNSPSKNVIHMIDFLKNSNRGFCRDR</sequence>
<dbReference type="RefSeq" id="WP_013682285.1">
    <property type="nucleotide sequence ID" value="NC_015318.1"/>
</dbReference>
<dbReference type="SUPFAM" id="SSF51161">
    <property type="entry name" value="Trimeric LpxA-like enzymes"/>
    <property type="match status" value="1"/>
</dbReference>
<keyword evidence="4 8" id="KW-0808">Transferase</keyword>
<dbReference type="InterPro" id="IPR037157">
    <property type="entry name" value="Acetyltransf_C_sf"/>
</dbReference>
<dbReference type="OrthoDB" id="9807278at2"/>
<evidence type="ECO:0000256" key="2">
    <source>
        <dbReference type="ARBA" id="ARBA00022516"/>
    </source>
</evidence>
<dbReference type="HOGENOM" id="CLU_061249_0_0_7"/>
<dbReference type="InterPro" id="IPR011004">
    <property type="entry name" value="Trimer_LpxA-like_sf"/>
</dbReference>
<evidence type="ECO:0000259" key="9">
    <source>
        <dbReference type="Pfam" id="PF13720"/>
    </source>
</evidence>
<dbReference type="CDD" id="cd03351">
    <property type="entry name" value="LbH_UDP-GlcNAc_AT"/>
    <property type="match status" value="1"/>
</dbReference>
<evidence type="ECO:0000313" key="10">
    <source>
        <dbReference type="EMBL" id="AEA34253.1"/>
    </source>
</evidence>
<evidence type="ECO:0000256" key="1">
    <source>
        <dbReference type="ARBA" id="ARBA00022490"/>
    </source>
</evidence>
<protein>
    <recommendedName>
        <fullName evidence="8">Acyl-[acyl-carrier-protein]--UDP-N-acetylglucosamine O-acyltransferase</fullName>
        <shortName evidence="8">UDP-N-acetylglucosamine acyltransferase</shortName>
        <ecNumber evidence="8">2.3.1.129</ecNumber>
    </recommendedName>
</protein>
<keyword evidence="6 8" id="KW-0443">Lipid metabolism</keyword>
<reference evidence="11" key="2">
    <citation type="submission" date="2011-03" db="EMBL/GenBank/DDBJ databases">
        <title>The complete genome of Hippea maritima DSM 10411.</title>
        <authorList>
            <consortium name="US DOE Joint Genome Institute (JGI-PGF)"/>
            <person name="Lucas S."/>
            <person name="Copeland A."/>
            <person name="Lapidus A."/>
            <person name="Bruce D."/>
            <person name="Goodwin L."/>
            <person name="Pitluck S."/>
            <person name="Peters L."/>
            <person name="Kyrpides N."/>
            <person name="Mavromatis K."/>
            <person name="Pagani I."/>
            <person name="Ivanova N."/>
            <person name="Mikhailova N."/>
            <person name="Lu M."/>
            <person name="Detter J.C."/>
            <person name="Tapia R."/>
            <person name="Han C."/>
            <person name="Land M."/>
            <person name="Hauser L."/>
            <person name="Markowitz V."/>
            <person name="Cheng J.-F."/>
            <person name="Hugenholtz P."/>
            <person name="Woyke T."/>
            <person name="Wu D."/>
            <person name="Spring S."/>
            <person name="Schroeder M."/>
            <person name="Brambilla E."/>
            <person name="Klenk H.-P."/>
            <person name="Eisen J.A."/>
        </authorList>
    </citation>
    <scope>NUCLEOTIDE SEQUENCE [LARGE SCALE GENOMIC DNA]</scope>
    <source>
        <strain evidence="11">ATCC 700847 / DSM 10411 / MH2</strain>
    </source>
</reference>
<dbReference type="InParanoid" id="F2LXD9"/>
<dbReference type="Pfam" id="PF00132">
    <property type="entry name" value="Hexapep"/>
    <property type="match status" value="2"/>
</dbReference>
<dbReference type="EC" id="2.3.1.129" evidence="8"/>
<evidence type="ECO:0000256" key="3">
    <source>
        <dbReference type="ARBA" id="ARBA00022556"/>
    </source>
</evidence>
<dbReference type="UniPathway" id="UPA00359">
    <property type="reaction ID" value="UER00477"/>
</dbReference>
<feature type="domain" description="UDP N-acetylglucosamine O-acyltransferase C-terminal" evidence="9">
    <location>
        <begin position="177"/>
        <end position="256"/>
    </location>
</feature>
<dbReference type="eggNOG" id="COG1043">
    <property type="taxonomic scope" value="Bacteria"/>
</dbReference>
<dbReference type="InterPro" id="IPR001451">
    <property type="entry name" value="Hexapep"/>
</dbReference>
<evidence type="ECO:0000256" key="7">
    <source>
        <dbReference type="ARBA" id="ARBA00023315"/>
    </source>
</evidence>
<dbReference type="Gene3D" id="1.20.1180.10">
    <property type="entry name" value="Udp N-acetylglucosamine O-acyltransferase, C-terminal domain"/>
    <property type="match status" value="1"/>
</dbReference>
<dbReference type="NCBIfam" id="TIGR01852">
    <property type="entry name" value="lipid_A_lpxA"/>
    <property type="match status" value="1"/>
</dbReference>
<dbReference type="GO" id="GO:0005737">
    <property type="term" value="C:cytoplasm"/>
    <property type="evidence" value="ECO:0007669"/>
    <property type="project" value="UniProtKB-SubCell"/>
</dbReference>
<dbReference type="NCBIfam" id="NF003657">
    <property type="entry name" value="PRK05289.1"/>
    <property type="match status" value="1"/>
</dbReference>
<comment type="subcellular location">
    <subcellularLocation>
        <location evidence="8">Cytoplasm</location>
    </subcellularLocation>
</comment>
<keyword evidence="1 8" id="KW-0963">Cytoplasm</keyword>
<evidence type="ECO:0000256" key="5">
    <source>
        <dbReference type="ARBA" id="ARBA00022737"/>
    </source>
</evidence>
<evidence type="ECO:0000256" key="4">
    <source>
        <dbReference type="ARBA" id="ARBA00022679"/>
    </source>
</evidence>
<reference evidence="10 11" key="1">
    <citation type="journal article" date="2011" name="Stand. Genomic Sci.">
        <title>Complete genome sequence of the thermophilic sulfur-reducer Hippea maritima type strain (MH(2)).</title>
        <authorList>
            <person name="Huntemann M."/>
            <person name="Lu M."/>
            <person name="Nolan M."/>
            <person name="Lapidus A."/>
            <person name="Lucas S."/>
            <person name="Hammon N."/>
            <person name="Deshpande S."/>
            <person name="Cheng J.F."/>
            <person name="Tapia R."/>
            <person name="Han C."/>
            <person name="Goodwin L."/>
            <person name="Pitluck S."/>
            <person name="Liolios K."/>
            <person name="Pagani I."/>
            <person name="Ivanova N."/>
            <person name="Ovchinikova G."/>
            <person name="Pati A."/>
            <person name="Chen A."/>
            <person name="Palaniappan K."/>
            <person name="Land M."/>
            <person name="Hauser L."/>
            <person name="Jeffries C.D."/>
            <person name="Detter J.C."/>
            <person name="Brambilla E.M."/>
            <person name="Rohde M."/>
            <person name="Spring S."/>
            <person name="Goker M."/>
            <person name="Woyke T."/>
            <person name="Bristow J."/>
            <person name="Eisen J.A."/>
            <person name="Markowitz V."/>
            <person name="Hugenholtz P."/>
            <person name="Kyrpides N.C."/>
            <person name="Klenk H.P."/>
            <person name="Mavromatis K."/>
        </authorList>
    </citation>
    <scope>NUCLEOTIDE SEQUENCE [LARGE SCALE GENOMIC DNA]</scope>
    <source>
        <strain evidence="11">ATCC 700847 / DSM 10411 / MH2</strain>
    </source>
</reference>
<comment type="pathway">
    <text evidence="8">Glycolipid biosynthesis; lipid IV(A) biosynthesis; lipid IV(A) from (3R)-3-hydroxytetradecanoyl-[acyl-carrier-protein] and UDP-N-acetyl-alpha-D-glucosamine: step 1/6.</text>
</comment>
<dbReference type="STRING" id="760142.Hipma_1295"/>
<keyword evidence="2 8" id="KW-0444">Lipid biosynthesis</keyword>
<dbReference type="InterPro" id="IPR018357">
    <property type="entry name" value="Hexapep_transf_CS"/>
</dbReference>
<dbReference type="PIRSF" id="PIRSF000456">
    <property type="entry name" value="UDP-GlcNAc_acltr"/>
    <property type="match status" value="1"/>
</dbReference>
<dbReference type="PROSITE" id="PS00101">
    <property type="entry name" value="HEXAPEP_TRANSFERASES"/>
    <property type="match status" value="1"/>
</dbReference>
<evidence type="ECO:0000256" key="6">
    <source>
        <dbReference type="ARBA" id="ARBA00023098"/>
    </source>
</evidence>
<keyword evidence="3 8" id="KW-0441">Lipid A biosynthesis</keyword>
<dbReference type="PANTHER" id="PTHR43480:SF1">
    <property type="entry name" value="ACYL-[ACYL-CARRIER-PROTEIN]--UDP-N-ACETYLGLUCOSAMINE O-ACYLTRANSFERASE, MITOCHONDRIAL-RELATED"/>
    <property type="match status" value="1"/>
</dbReference>
<keyword evidence="7 8" id="KW-0012">Acyltransferase</keyword>
<comment type="subunit">
    <text evidence="8">Homotrimer.</text>
</comment>
<gene>
    <name evidence="8" type="primary">lpxA</name>
    <name evidence="10" type="ordered locus">Hipma_1295</name>
</gene>
<name>F2LXD9_HIPMA</name>
<dbReference type="GO" id="GO:0008780">
    <property type="term" value="F:acyl-[acyl-carrier-protein]-UDP-N-acetylglucosamine O-acyltransferase activity"/>
    <property type="evidence" value="ECO:0007669"/>
    <property type="project" value="UniProtKB-UniRule"/>
</dbReference>
<dbReference type="HAMAP" id="MF_00387">
    <property type="entry name" value="LpxA"/>
    <property type="match status" value="1"/>
</dbReference>
<comment type="similarity">
    <text evidence="8">Belongs to the transferase hexapeptide repeat family. LpxA subfamily.</text>
</comment>
<keyword evidence="11" id="KW-1185">Reference proteome</keyword>
<dbReference type="Pfam" id="PF13720">
    <property type="entry name" value="Acetyltransf_11"/>
    <property type="match status" value="1"/>
</dbReference>
<dbReference type="AlphaFoldDB" id="F2LXD9"/>
<dbReference type="PANTHER" id="PTHR43480">
    <property type="entry name" value="ACYL-[ACYL-CARRIER-PROTEIN]--UDP-N-ACETYLGLUCOSAMINE O-ACYLTRANSFERASE"/>
    <property type="match status" value="1"/>
</dbReference>
<organism evidence="10 11">
    <name type="scientific">Hippea maritima (strain ATCC 700847 / DSM 10411 / MH2)</name>
    <dbReference type="NCBI Taxonomy" id="760142"/>
    <lineage>
        <taxon>Bacteria</taxon>
        <taxon>Pseudomonadati</taxon>
        <taxon>Campylobacterota</taxon>
        <taxon>Desulfurellia</taxon>
        <taxon>Desulfurellales</taxon>
        <taxon>Hippeaceae</taxon>
        <taxon>Hippea</taxon>
    </lineage>
</organism>
<evidence type="ECO:0000256" key="8">
    <source>
        <dbReference type="HAMAP-Rule" id="MF_00387"/>
    </source>
</evidence>